<keyword evidence="1 3" id="KW-0479">Metal-binding</keyword>
<feature type="compositionally biased region" description="Acidic residues" evidence="5">
    <location>
        <begin position="405"/>
        <end position="423"/>
    </location>
</feature>
<keyword evidence="2" id="KW-0862">Zinc</keyword>
<feature type="compositionally biased region" description="Basic residues" evidence="5">
    <location>
        <begin position="469"/>
        <end position="496"/>
    </location>
</feature>
<evidence type="ECO:0000256" key="4">
    <source>
        <dbReference type="SAM" id="Coils"/>
    </source>
</evidence>
<dbReference type="GO" id="GO:0008270">
    <property type="term" value="F:zinc ion binding"/>
    <property type="evidence" value="ECO:0007669"/>
    <property type="project" value="UniProtKB-KW"/>
</dbReference>
<feature type="coiled-coil region" evidence="4">
    <location>
        <begin position="49"/>
        <end position="76"/>
    </location>
</feature>
<evidence type="ECO:0000313" key="7">
    <source>
        <dbReference type="EMBL" id="VDM62261.1"/>
    </source>
</evidence>
<dbReference type="PANTHER" id="PTHR12618">
    <property type="entry name" value="PHD AND RING FINGER DOMAIN-CONTAINING PROTEIN 1"/>
    <property type="match status" value="1"/>
</dbReference>
<reference evidence="7 8" key="2">
    <citation type="submission" date="2018-11" db="EMBL/GenBank/DDBJ databases">
        <authorList>
            <consortium name="Pathogen Informatics"/>
        </authorList>
    </citation>
    <scope>NUCLEOTIDE SEQUENCE [LARGE SCALE GENOMIC DNA]</scope>
    <source>
        <strain evidence="7 8">Costa Rica</strain>
    </source>
</reference>
<dbReference type="InterPro" id="IPR013083">
    <property type="entry name" value="Znf_RING/FYVE/PHD"/>
</dbReference>
<keyword evidence="4" id="KW-0175">Coiled coil</keyword>
<dbReference type="EMBL" id="UYYA01004521">
    <property type="protein sequence ID" value="VDM62261.1"/>
    <property type="molecule type" value="Genomic_DNA"/>
</dbReference>
<accession>A0A158PKY1</accession>
<dbReference type="OrthoDB" id="1935339at2759"/>
<reference evidence="9" key="1">
    <citation type="submission" date="2016-04" db="UniProtKB">
        <authorList>
            <consortium name="WormBaseParasite"/>
        </authorList>
    </citation>
    <scope>IDENTIFICATION</scope>
</reference>
<feature type="domain" description="RING-type" evidence="6">
    <location>
        <begin position="295"/>
        <end position="335"/>
    </location>
</feature>
<organism evidence="9">
    <name type="scientific">Angiostrongylus costaricensis</name>
    <name type="common">Nematode worm</name>
    <dbReference type="NCBI Taxonomy" id="334426"/>
    <lineage>
        <taxon>Eukaryota</taxon>
        <taxon>Metazoa</taxon>
        <taxon>Ecdysozoa</taxon>
        <taxon>Nematoda</taxon>
        <taxon>Chromadorea</taxon>
        <taxon>Rhabditida</taxon>
        <taxon>Rhabditina</taxon>
        <taxon>Rhabditomorpha</taxon>
        <taxon>Strongyloidea</taxon>
        <taxon>Metastrongylidae</taxon>
        <taxon>Angiostrongylus</taxon>
    </lineage>
</organism>
<dbReference type="Pfam" id="PF13639">
    <property type="entry name" value="zf-RING_2"/>
    <property type="match status" value="1"/>
</dbReference>
<dbReference type="SMART" id="SM00184">
    <property type="entry name" value="RING"/>
    <property type="match status" value="1"/>
</dbReference>
<dbReference type="Gene3D" id="3.30.40.10">
    <property type="entry name" value="Zinc/RING finger domain, C3HC4 (zinc finger)"/>
    <property type="match status" value="2"/>
</dbReference>
<evidence type="ECO:0000256" key="3">
    <source>
        <dbReference type="PROSITE-ProRule" id="PRU00175"/>
    </source>
</evidence>
<dbReference type="InterPro" id="IPR047157">
    <property type="entry name" value="PHRF1/Atg35"/>
</dbReference>
<gene>
    <name evidence="7" type="ORF">ACOC_LOCUS10676</name>
</gene>
<dbReference type="SUPFAM" id="SSF57850">
    <property type="entry name" value="RING/U-box"/>
    <property type="match status" value="1"/>
</dbReference>
<evidence type="ECO:0000256" key="5">
    <source>
        <dbReference type="SAM" id="MobiDB-lite"/>
    </source>
</evidence>
<dbReference type="Proteomes" id="UP000267027">
    <property type="component" value="Unassembled WGS sequence"/>
</dbReference>
<dbReference type="InterPro" id="IPR001841">
    <property type="entry name" value="Znf_RING"/>
</dbReference>
<evidence type="ECO:0000256" key="1">
    <source>
        <dbReference type="ARBA" id="ARBA00022771"/>
    </source>
</evidence>
<sequence length="544" mass="61898">MHAPRHRAKVSYDKGRCVPVGWKPLVVDPRVRSYIYARAKRTCLEARDREAQRRAAEERQRERQQMRERVDEDLEACEAEKWSCMMRKVQLRFGTKSLILLEHVSLERVKARRDELAAEKHECFTKLKACLQRESMQKKAEDEKKRRELITLQMQQPFLAATIQAQAQVQAQAQANSLISNQHLLTQQNLLSQHFNAHSLLNQQALLQHQQLLAAQKLQELAQQRSLVQQQQQQQQQSTPQATAQQSLPAGISPAYLQQALGQVQGLLPGPSPTVPGFTANTAVNMSLSTLDDVCPICLCSMDEEFSRPENCQHRFDLECLTEWSKLRLSCPSCRSTFGAVYSYKIVGAKPVLFKVQKMDPPKEAEPFDETNPLDFTMCEICSGGQNEELLLICDQCDKGDYSDEGSTEGEYYEQDEEEEADNESVSSHEEEINDFFDDDARVLGDLELSVSYGVPSLPSVKRSKKRRCMKKSSKRATKTRKLVQKSAKRKRRRNKPILSTQKCKRPIKVEDTLISSASRRGAPREPITRLSLLGAELEPVVDP</sequence>
<dbReference type="STRING" id="334426.A0A158PKY1"/>
<dbReference type="AlphaFoldDB" id="A0A158PKY1"/>
<feature type="region of interest" description="Disordered" evidence="5">
    <location>
        <begin position="469"/>
        <end position="503"/>
    </location>
</feature>
<dbReference type="PROSITE" id="PS50089">
    <property type="entry name" value="ZF_RING_2"/>
    <property type="match status" value="1"/>
</dbReference>
<evidence type="ECO:0000313" key="8">
    <source>
        <dbReference type="Proteomes" id="UP000267027"/>
    </source>
</evidence>
<name>A0A158PKY1_ANGCS</name>
<protein>
    <submittedName>
        <fullName evidence="9">RING-type domain-containing protein</fullName>
    </submittedName>
</protein>
<keyword evidence="8" id="KW-1185">Reference proteome</keyword>
<evidence type="ECO:0000313" key="9">
    <source>
        <dbReference type="WBParaSite" id="ACOC_0001067501-mRNA-1"/>
    </source>
</evidence>
<evidence type="ECO:0000259" key="6">
    <source>
        <dbReference type="PROSITE" id="PS50089"/>
    </source>
</evidence>
<evidence type="ECO:0000256" key="2">
    <source>
        <dbReference type="ARBA" id="ARBA00022833"/>
    </source>
</evidence>
<dbReference type="WBParaSite" id="ACOC_0001067501-mRNA-1">
    <property type="protein sequence ID" value="ACOC_0001067501-mRNA-1"/>
    <property type="gene ID" value="ACOC_0001067501"/>
</dbReference>
<dbReference type="PANTHER" id="PTHR12618:SF20">
    <property type="entry name" value="PHD AND RING FINGER DOMAIN-CONTAINING PROTEIN 1"/>
    <property type="match status" value="1"/>
</dbReference>
<feature type="region of interest" description="Disordered" evidence="5">
    <location>
        <begin position="405"/>
        <end position="431"/>
    </location>
</feature>
<keyword evidence="1 3" id="KW-0863">Zinc-finger</keyword>
<proteinExistence type="predicted"/>